<gene>
    <name evidence="1" type="ORF">COX24_02110</name>
</gene>
<evidence type="ECO:0000313" key="2">
    <source>
        <dbReference type="Proteomes" id="UP000230447"/>
    </source>
</evidence>
<evidence type="ECO:0000313" key="1">
    <source>
        <dbReference type="EMBL" id="PIP31700.1"/>
    </source>
</evidence>
<accession>A0A2G9ZGJ5</accession>
<proteinExistence type="predicted"/>
<organism evidence="1 2">
    <name type="scientific">bacterium (Candidatus Gribaldobacteria) CG23_combo_of_CG06-09_8_20_14_all_37_87_8</name>
    <dbReference type="NCBI Taxonomy" id="2014278"/>
    <lineage>
        <taxon>Bacteria</taxon>
        <taxon>Candidatus Gribaldobacteria</taxon>
    </lineage>
</organism>
<name>A0A2G9ZGJ5_9BACT</name>
<dbReference type="Proteomes" id="UP000230447">
    <property type="component" value="Unassembled WGS sequence"/>
</dbReference>
<protein>
    <submittedName>
        <fullName evidence="1">Uncharacterized protein</fullName>
    </submittedName>
</protein>
<sequence length="78" mass="8987">MDNVFTIPSRITKGEELVVLPRSLYEKFFVWLNQDSKTKQYKEIEEIILSGDEEFGKGQTIVADSSKDALKLYGRKSQ</sequence>
<dbReference type="AlphaFoldDB" id="A0A2G9ZGJ5"/>
<comment type="caution">
    <text evidence="1">The sequence shown here is derived from an EMBL/GenBank/DDBJ whole genome shotgun (WGS) entry which is preliminary data.</text>
</comment>
<reference evidence="1 2" key="1">
    <citation type="submission" date="2017-09" db="EMBL/GenBank/DDBJ databases">
        <title>Depth-based differentiation of microbial function through sediment-hosted aquifers and enrichment of novel symbionts in the deep terrestrial subsurface.</title>
        <authorList>
            <person name="Probst A.J."/>
            <person name="Ladd B."/>
            <person name="Jarett J.K."/>
            <person name="Geller-Mcgrath D.E."/>
            <person name="Sieber C.M."/>
            <person name="Emerson J.B."/>
            <person name="Anantharaman K."/>
            <person name="Thomas B.C."/>
            <person name="Malmstrom R."/>
            <person name="Stieglmeier M."/>
            <person name="Klingl A."/>
            <person name="Woyke T."/>
            <person name="Ryan C.M."/>
            <person name="Banfield J.F."/>
        </authorList>
    </citation>
    <scope>NUCLEOTIDE SEQUENCE [LARGE SCALE GENOMIC DNA]</scope>
    <source>
        <strain evidence="1">CG23_combo_of_CG06-09_8_20_14_all_37_87_8</strain>
    </source>
</reference>
<dbReference type="EMBL" id="PCSB01000044">
    <property type="protein sequence ID" value="PIP31700.1"/>
    <property type="molecule type" value="Genomic_DNA"/>
</dbReference>